<dbReference type="PANTHER" id="PTHR13102">
    <property type="entry name" value="NUCLEOLAR PROTEIN 9"/>
    <property type="match status" value="1"/>
</dbReference>
<evidence type="ECO:0000256" key="2">
    <source>
        <dbReference type="SAM" id="MobiDB-lite"/>
    </source>
</evidence>
<dbReference type="GO" id="GO:0000447">
    <property type="term" value="P:endonucleolytic cleavage in ITS1 to separate SSU-rRNA from 5.8S rRNA and LSU-rRNA from tricistronic rRNA transcript (SSU-rRNA, 5.8S rRNA, LSU-rRNA)"/>
    <property type="evidence" value="ECO:0007669"/>
    <property type="project" value="TreeGrafter"/>
</dbReference>
<dbReference type="GO" id="GO:0030686">
    <property type="term" value="C:90S preribosome"/>
    <property type="evidence" value="ECO:0007669"/>
    <property type="project" value="TreeGrafter"/>
</dbReference>
<dbReference type="GO" id="GO:0000480">
    <property type="term" value="P:endonucleolytic cleavage in 5'-ETS of tricistronic rRNA transcript (SSU-rRNA, 5.8S rRNA, LSU-rRNA)"/>
    <property type="evidence" value="ECO:0007669"/>
    <property type="project" value="TreeGrafter"/>
</dbReference>
<accession>A0A016S596</accession>
<feature type="compositionally biased region" description="Polar residues" evidence="2">
    <location>
        <begin position="35"/>
        <end position="47"/>
    </location>
</feature>
<dbReference type="GO" id="GO:0030688">
    <property type="term" value="C:preribosome, small subunit precursor"/>
    <property type="evidence" value="ECO:0007669"/>
    <property type="project" value="TreeGrafter"/>
</dbReference>
<dbReference type="GO" id="GO:0000056">
    <property type="term" value="P:ribosomal small subunit export from nucleus"/>
    <property type="evidence" value="ECO:0007669"/>
    <property type="project" value="TreeGrafter"/>
</dbReference>
<dbReference type="GO" id="GO:0000472">
    <property type="term" value="P:endonucleolytic cleavage to generate mature 5'-end of SSU-rRNA from (SSU-rRNA, 5.8S rRNA, LSU-rRNA)"/>
    <property type="evidence" value="ECO:0007669"/>
    <property type="project" value="TreeGrafter"/>
</dbReference>
<evidence type="ECO:0000256" key="1">
    <source>
        <dbReference type="ARBA" id="ARBA00022737"/>
    </source>
</evidence>
<dbReference type="Proteomes" id="UP000024635">
    <property type="component" value="Unassembled WGS sequence"/>
</dbReference>
<name>A0A016S596_9BILA</name>
<sequence length="682" mass="76661">MTRKRKVDNSADDSGNEKKDRLSGYGYQSAPDEPSPSTGGDQQQRTFPQKARHGNFRERGGYSNRGFRGRGGRHFGGGDFGRNYENHDVHETVANNSGHEGESGGGREDKDAYPSELIAYLKNIEQMKLAEGNIEDIVLEKCAEECSGEEEKLLSFRDSCIIVESVFGSSQYGATLFLSGLARLKHKRLLDLFFSGVSARTIETLFYALHPVSNNQQVQLVEKFAELLCDNWNDAVGCQHSSFLIRCLARVSCGLPRKGKEKEQQAPQLKSKSNEDVKASLSRVFERIALLALDSSSSPAAEHVHLSLVIQDVLEADSLAKLGKSAALVEKILEKSDEGGESLRQLWQGKNSSRVWEKLVAACREETLQSLWETAVTGHVSELASHPCANFPLQKFISTVKSLELATDVCHEATPLFSTFLSKNRWGVAAALLRCAARHEELQEPLLKEMRRYFRAEKRDATIQVHMYLPTFFATLFRVYTRSNVLDLCASLSLPRVSVTAIVLLMVKLASNKLNFFYNVVTLNKYDGKAFNVQHCDLQGCLLMEVLLSFKKMKTLSACLEALPPGEIMQLAKNNRASHVLQAAFKSTTLAENVKEKLIAAFEADWESLISDVYGSHVFETIWDCSLFNVKRRQDLLKKLVPIHNDSKFWKFAMLRCDMYLFRKDRKAWVQKMKQSVKGSKQ</sequence>
<protein>
    <recommendedName>
        <fullName evidence="5">Nucleolar protein 9</fullName>
    </recommendedName>
</protein>
<evidence type="ECO:0000313" key="4">
    <source>
        <dbReference type="Proteomes" id="UP000024635"/>
    </source>
</evidence>
<dbReference type="OrthoDB" id="9987665at2759"/>
<dbReference type="SMART" id="SM00025">
    <property type="entry name" value="Pumilio"/>
    <property type="match status" value="4"/>
</dbReference>
<organism evidence="3 4">
    <name type="scientific">Ancylostoma ceylanicum</name>
    <dbReference type="NCBI Taxonomy" id="53326"/>
    <lineage>
        <taxon>Eukaryota</taxon>
        <taxon>Metazoa</taxon>
        <taxon>Ecdysozoa</taxon>
        <taxon>Nematoda</taxon>
        <taxon>Chromadorea</taxon>
        <taxon>Rhabditida</taxon>
        <taxon>Rhabditina</taxon>
        <taxon>Rhabditomorpha</taxon>
        <taxon>Strongyloidea</taxon>
        <taxon>Ancylostomatidae</taxon>
        <taxon>Ancylostomatinae</taxon>
        <taxon>Ancylostoma</taxon>
    </lineage>
</organism>
<dbReference type="InterPro" id="IPR001313">
    <property type="entry name" value="Pumilio_RNA-bd_rpt"/>
</dbReference>
<gene>
    <name evidence="3" type="primary">Acey_s0294.g1629</name>
    <name evidence="3" type="synonym">Acey-ZK792.5</name>
    <name evidence="3" type="ORF">Y032_0294g1629</name>
</gene>
<feature type="region of interest" description="Disordered" evidence="2">
    <location>
        <begin position="1"/>
        <end position="84"/>
    </location>
</feature>
<evidence type="ECO:0000313" key="3">
    <source>
        <dbReference type="EMBL" id="EYB85636.1"/>
    </source>
</evidence>
<comment type="caution">
    <text evidence="3">The sequence shown here is derived from an EMBL/GenBank/DDBJ whole genome shotgun (WGS) entry which is preliminary data.</text>
</comment>
<dbReference type="Gene3D" id="1.25.10.10">
    <property type="entry name" value="Leucine-rich Repeat Variant"/>
    <property type="match status" value="2"/>
</dbReference>
<evidence type="ECO:0008006" key="5">
    <source>
        <dbReference type="Google" id="ProtNLM"/>
    </source>
</evidence>
<dbReference type="STRING" id="53326.A0A016S596"/>
<dbReference type="InterPro" id="IPR011989">
    <property type="entry name" value="ARM-like"/>
</dbReference>
<dbReference type="PANTHER" id="PTHR13102:SF0">
    <property type="entry name" value="NUCLEOLAR PROTEIN 9"/>
    <property type="match status" value="1"/>
</dbReference>
<dbReference type="AlphaFoldDB" id="A0A016S596"/>
<dbReference type="InterPro" id="IPR016024">
    <property type="entry name" value="ARM-type_fold"/>
</dbReference>
<dbReference type="GO" id="GO:0003723">
    <property type="term" value="F:RNA binding"/>
    <property type="evidence" value="ECO:0007669"/>
    <property type="project" value="InterPro"/>
</dbReference>
<dbReference type="EMBL" id="JARK01001630">
    <property type="protein sequence ID" value="EYB85636.1"/>
    <property type="molecule type" value="Genomic_DNA"/>
</dbReference>
<reference evidence="4" key="1">
    <citation type="journal article" date="2015" name="Nat. Genet.">
        <title>The genome and transcriptome of the zoonotic hookworm Ancylostoma ceylanicum identify infection-specific gene families.</title>
        <authorList>
            <person name="Schwarz E.M."/>
            <person name="Hu Y."/>
            <person name="Antoshechkin I."/>
            <person name="Miller M.M."/>
            <person name="Sternberg P.W."/>
            <person name="Aroian R.V."/>
        </authorList>
    </citation>
    <scope>NUCLEOTIDE SEQUENCE</scope>
    <source>
        <strain evidence="4">HY135</strain>
    </source>
</reference>
<keyword evidence="1" id="KW-0677">Repeat</keyword>
<dbReference type="SUPFAM" id="SSF48371">
    <property type="entry name" value="ARM repeat"/>
    <property type="match status" value="1"/>
</dbReference>
<dbReference type="Pfam" id="PF22493">
    <property type="entry name" value="PUF_NOP9"/>
    <property type="match status" value="1"/>
</dbReference>
<keyword evidence="4" id="KW-1185">Reference proteome</keyword>
<proteinExistence type="predicted"/>
<dbReference type="GO" id="GO:0005730">
    <property type="term" value="C:nucleolus"/>
    <property type="evidence" value="ECO:0007669"/>
    <property type="project" value="TreeGrafter"/>
</dbReference>
<dbReference type="InterPro" id="IPR040000">
    <property type="entry name" value="NOP9"/>
</dbReference>